<sequence length="83" mass="9527">MVAESDVITLQMECTLFFENNPYALETSTGMSKRLGRNANLIERALNRLTELSILEKNGQGTRAIYRYKTPYIQTEVDMNAYD</sequence>
<dbReference type="EMBL" id="MDER01000069">
    <property type="protein sequence ID" value="ODP27053.1"/>
    <property type="molecule type" value="Genomic_DNA"/>
</dbReference>
<dbReference type="RefSeq" id="WP_069328928.1">
    <property type="nucleotide sequence ID" value="NZ_MDER01000069.1"/>
</dbReference>
<protein>
    <submittedName>
        <fullName evidence="1">Uncharacterized protein</fullName>
    </submittedName>
</protein>
<dbReference type="Proteomes" id="UP000094578">
    <property type="component" value="Unassembled WGS sequence"/>
</dbReference>
<gene>
    <name evidence="1" type="ORF">PTI45_03567</name>
</gene>
<dbReference type="AlphaFoldDB" id="A0A1E3L086"/>
<comment type="caution">
    <text evidence="1">The sequence shown here is derived from an EMBL/GenBank/DDBJ whole genome shotgun (WGS) entry which is preliminary data.</text>
</comment>
<dbReference type="STRING" id="1886670.PTI45_03567"/>
<name>A0A1E3L086_9BACL</name>
<organism evidence="1 2">
    <name type="scientific">Paenibacillus nuruki</name>
    <dbReference type="NCBI Taxonomy" id="1886670"/>
    <lineage>
        <taxon>Bacteria</taxon>
        <taxon>Bacillati</taxon>
        <taxon>Bacillota</taxon>
        <taxon>Bacilli</taxon>
        <taxon>Bacillales</taxon>
        <taxon>Paenibacillaceae</taxon>
        <taxon>Paenibacillus</taxon>
    </lineage>
</organism>
<dbReference type="PATRIC" id="fig|1886670.3.peg.3598"/>
<accession>A0A1E3L086</accession>
<keyword evidence="2" id="KW-1185">Reference proteome</keyword>
<evidence type="ECO:0000313" key="2">
    <source>
        <dbReference type="Proteomes" id="UP000094578"/>
    </source>
</evidence>
<reference evidence="1 2" key="1">
    <citation type="submission" date="2016-08" db="EMBL/GenBank/DDBJ databases">
        <title>Genome sequencing of Paenibacillus sp. TI45-13ar, isolated from Korean traditional nuruk.</title>
        <authorList>
            <person name="Kim S.-J."/>
        </authorList>
    </citation>
    <scope>NUCLEOTIDE SEQUENCE [LARGE SCALE GENOMIC DNA]</scope>
    <source>
        <strain evidence="1 2">TI45-13ar</strain>
    </source>
</reference>
<evidence type="ECO:0000313" key="1">
    <source>
        <dbReference type="EMBL" id="ODP27053.1"/>
    </source>
</evidence>
<proteinExistence type="predicted"/>